<reference evidence="1 2" key="1">
    <citation type="submission" date="2015-01" db="EMBL/GenBank/DDBJ databases">
        <title>Draft Genome Sequences of Four Bacillus thermoamylovorans Strains, Isolated From Food Products.</title>
        <authorList>
            <person name="Krawcyk A.O."/>
            <person name="Berendsen E.M."/>
            <person name="Eijlander R.T."/>
            <person name="de Jong A."/>
            <person name="Wells-Bennik M."/>
            <person name="Kuipers O.P."/>
        </authorList>
    </citation>
    <scope>NUCLEOTIDE SEQUENCE [LARGE SCALE GENOMIC DNA]</scope>
    <source>
        <strain evidence="1 2">B4167</strain>
    </source>
</reference>
<evidence type="ECO:0000313" key="1">
    <source>
        <dbReference type="EMBL" id="KIO73641.1"/>
    </source>
</evidence>
<dbReference type="Proteomes" id="UP000032076">
    <property type="component" value="Unassembled WGS sequence"/>
</dbReference>
<evidence type="ECO:0000313" key="2">
    <source>
        <dbReference type="Proteomes" id="UP000032076"/>
    </source>
</evidence>
<name>A0A0D0F9L6_9BACI</name>
<dbReference type="EMBL" id="JXLU01000029">
    <property type="protein sequence ID" value="KIO73641.1"/>
    <property type="molecule type" value="Genomic_DNA"/>
</dbReference>
<comment type="caution">
    <text evidence="1">The sequence shown here is derived from an EMBL/GenBank/DDBJ whole genome shotgun (WGS) entry which is preliminary data.</text>
</comment>
<dbReference type="AlphaFoldDB" id="A0A0D0F9L6"/>
<proteinExistence type="predicted"/>
<protein>
    <submittedName>
        <fullName evidence="1">Uncharacterized protein</fullName>
    </submittedName>
</protein>
<organism evidence="1 2">
    <name type="scientific">Caldibacillus thermoamylovorans</name>
    <dbReference type="NCBI Taxonomy" id="35841"/>
    <lineage>
        <taxon>Bacteria</taxon>
        <taxon>Bacillati</taxon>
        <taxon>Bacillota</taxon>
        <taxon>Bacilli</taxon>
        <taxon>Bacillales</taxon>
        <taxon>Bacillaceae</taxon>
        <taxon>Caldibacillus</taxon>
    </lineage>
</organism>
<accession>A0A0D0F9L6</accession>
<sequence length="38" mass="4678">MIAKRFEYRQWHFLLETAKKVRKQLNKHIFGGLHGFFT</sequence>
<gene>
    <name evidence="1" type="ORF">B4167_0059</name>
</gene>